<evidence type="ECO:0000256" key="1">
    <source>
        <dbReference type="SAM" id="MobiDB-lite"/>
    </source>
</evidence>
<feature type="chain" id="PRO_5043331416" evidence="2">
    <location>
        <begin position="23"/>
        <end position="322"/>
    </location>
</feature>
<evidence type="ECO:0000313" key="4">
    <source>
        <dbReference type="Proteomes" id="UP001279553"/>
    </source>
</evidence>
<feature type="signal peptide" evidence="2">
    <location>
        <begin position="1"/>
        <end position="22"/>
    </location>
</feature>
<dbReference type="EMBL" id="JAWXYB010000001">
    <property type="protein sequence ID" value="MDX5929193.1"/>
    <property type="molecule type" value="Genomic_DNA"/>
</dbReference>
<dbReference type="Proteomes" id="UP001279553">
    <property type="component" value="Unassembled WGS sequence"/>
</dbReference>
<organism evidence="3 4">
    <name type="scientific">Acidiphilium acidophilum</name>
    <name type="common">Thiobacillus acidophilus</name>
    <dbReference type="NCBI Taxonomy" id="76588"/>
    <lineage>
        <taxon>Bacteria</taxon>
        <taxon>Pseudomonadati</taxon>
        <taxon>Pseudomonadota</taxon>
        <taxon>Alphaproteobacteria</taxon>
        <taxon>Acetobacterales</taxon>
        <taxon>Acidocellaceae</taxon>
        <taxon>Acidiphilium</taxon>
    </lineage>
</organism>
<accession>A0AAW9DL11</accession>
<name>A0AAW9DL11_ACIAO</name>
<comment type="caution">
    <text evidence="3">The sequence shown here is derived from an EMBL/GenBank/DDBJ whole genome shotgun (WGS) entry which is preliminary data.</text>
</comment>
<evidence type="ECO:0000256" key="2">
    <source>
        <dbReference type="SAM" id="SignalP"/>
    </source>
</evidence>
<keyword evidence="2" id="KW-0732">Signal</keyword>
<evidence type="ECO:0000313" key="3">
    <source>
        <dbReference type="EMBL" id="MDX5929193.1"/>
    </source>
</evidence>
<dbReference type="InterPro" id="IPR031618">
    <property type="entry name" value="T4SS_TraI"/>
</dbReference>
<protein>
    <submittedName>
        <fullName evidence="3">Type IV secretory system conjugative DNA transfer family protein</fullName>
    </submittedName>
</protein>
<proteinExistence type="predicted"/>
<dbReference type="RefSeq" id="WP_319612332.1">
    <property type="nucleotide sequence ID" value="NZ_JAWXYB010000001.1"/>
</dbReference>
<dbReference type="AlphaFoldDB" id="A0AAW9DL11"/>
<feature type="region of interest" description="Disordered" evidence="1">
    <location>
        <begin position="301"/>
        <end position="322"/>
    </location>
</feature>
<reference evidence="3 4" key="1">
    <citation type="submission" date="2023-11" db="EMBL/GenBank/DDBJ databases">
        <title>MicrobeMod: A computational toolkit for identifying prokaryotic methylation and restriction-modification with nanopore sequencing.</title>
        <authorList>
            <person name="Crits-Christoph A."/>
            <person name="Kang S.C."/>
            <person name="Lee H."/>
            <person name="Ostrov N."/>
        </authorList>
    </citation>
    <scope>NUCLEOTIDE SEQUENCE [LARGE SCALE GENOMIC DNA]</scope>
    <source>
        <strain evidence="3 4">DSMZ 700</strain>
    </source>
</reference>
<keyword evidence="4" id="KW-1185">Reference proteome</keyword>
<gene>
    <name evidence="3" type="ORF">SIL87_00210</name>
</gene>
<dbReference type="Pfam" id="PF16932">
    <property type="entry name" value="T4SS_TraI"/>
    <property type="match status" value="1"/>
</dbReference>
<sequence length="322" mass="34948">MSRVLPMAVLPVALLLAPAAYAAQALFPQIGISDSPGAIARSLHDNANPLNNPVAGARINGILTGGQAPPSLNELQALRPLTGKHKAISPMRREALRQNALSYGAQGGLAAESYAINLMLVNYQADLDRTFDFGKLMVNVSNGQTLLRPPIVTEAQMAFALAPGGQIAKQTDQVYEITQQAQLASAPPNWRTYLVRTWAKPTPPPSAIRPRTRLEVEYWHKWVAEGWALGEAQGAQIFLDDLSRLENNYIGMVRYQVLLRAGLVESPDLVFHHEAVSGGRNRMLIGNDVIRITNQPGLDPNAANWRSVDVPRGGPIGQPPSR</sequence>